<feature type="region of interest" description="Disordered" evidence="1">
    <location>
        <begin position="1"/>
        <end position="33"/>
    </location>
</feature>
<evidence type="ECO:0000313" key="2">
    <source>
        <dbReference type="EMBL" id="KZV51633.1"/>
    </source>
</evidence>
<gene>
    <name evidence="2" type="ORF">F511_25006</name>
</gene>
<reference evidence="2 3" key="1">
    <citation type="journal article" date="2015" name="Proc. Natl. Acad. Sci. U.S.A.">
        <title>The resurrection genome of Boea hygrometrica: A blueprint for survival of dehydration.</title>
        <authorList>
            <person name="Xiao L."/>
            <person name="Yang G."/>
            <person name="Zhang L."/>
            <person name="Yang X."/>
            <person name="Zhao S."/>
            <person name="Ji Z."/>
            <person name="Zhou Q."/>
            <person name="Hu M."/>
            <person name="Wang Y."/>
            <person name="Chen M."/>
            <person name="Xu Y."/>
            <person name="Jin H."/>
            <person name="Xiao X."/>
            <person name="Hu G."/>
            <person name="Bao F."/>
            <person name="Hu Y."/>
            <person name="Wan P."/>
            <person name="Li L."/>
            <person name="Deng X."/>
            <person name="Kuang T."/>
            <person name="Xiang C."/>
            <person name="Zhu J.K."/>
            <person name="Oliver M.J."/>
            <person name="He Y."/>
        </authorList>
    </citation>
    <scope>NUCLEOTIDE SEQUENCE [LARGE SCALE GENOMIC DNA]</scope>
    <source>
        <strain evidence="3">cv. XS01</strain>
    </source>
</reference>
<evidence type="ECO:0000313" key="3">
    <source>
        <dbReference type="Proteomes" id="UP000250235"/>
    </source>
</evidence>
<dbReference type="AlphaFoldDB" id="A0A2Z7CXU5"/>
<sequence length="136" mass="15709">MHGYSKKNEFTRKTQRVRAAEHQDRPRFVLPPKSDVSDAWRVAQHKKFPKLLTRTQKRRMLRERAAAKPKTSENTVSKSKFCIKATEYKNSGDGDDLPSEEDAQENKTIDFCVGKFHISVDCNTGVVIFPRKIQIM</sequence>
<dbReference type="EMBL" id="KQ991591">
    <property type="protein sequence ID" value="KZV51633.1"/>
    <property type="molecule type" value="Genomic_DNA"/>
</dbReference>
<protein>
    <submittedName>
        <fullName evidence="2">Uncharacterized protein</fullName>
    </submittedName>
</protein>
<proteinExistence type="predicted"/>
<name>A0A2Z7CXU5_9LAMI</name>
<organism evidence="2 3">
    <name type="scientific">Dorcoceras hygrometricum</name>
    <dbReference type="NCBI Taxonomy" id="472368"/>
    <lineage>
        <taxon>Eukaryota</taxon>
        <taxon>Viridiplantae</taxon>
        <taxon>Streptophyta</taxon>
        <taxon>Embryophyta</taxon>
        <taxon>Tracheophyta</taxon>
        <taxon>Spermatophyta</taxon>
        <taxon>Magnoliopsida</taxon>
        <taxon>eudicotyledons</taxon>
        <taxon>Gunneridae</taxon>
        <taxon>Pentapetalae</taxon>
        <taxon>asterids</taxon>
        <taxon>lamiids</taxon>
        <taxon>Lamiales</taxon>
        <taxon>Gesneriaceae</taxon>
        <taxon>Didymocarpoideae</taxon>
        <taxon>Trichosporeae</taxon>
        <taxon>Loxocarpinae</taxon>
        <taxon>Dorcoceras</taxon>
    </lineage>
</organism>
<feature type="compositionally biased region" description="Basic and acidic residues" evidence="1">
    <location>
        <begin position="1"/>
        <end position="27"/>
    </location>
</feature>
<keyword evidence="3" id="KW-1185">Reference proteome</keyword>
<dbReference type="Proteomes" id="UP000250235">
    <property type="component" value="Unassembled WGS sequence"/>
</dbReference>
<accession>A0A2Z7CXU5</accession>
<evidence type="ECO:0000256" key="1">
    <source>
        <dbReference type="SAM" id="MobiDB-lite"/>
    </source>
</evidence>